<name>A0A5B0T321_9ENTR</name>
<accession>A0A5B0T321</accession>
<dbReference type="RefSeq" id="WP_149607552.1">
    <property type="nucleotide sequence ID" value="NZ_VTZD01000011.1"/>
</dbReference>
<comment type="caution">
    <text evidence="1">The sequence shown here is derived from an EMBL/GenBank/DDBJ whole genome shotgun (WGS) entry which is preliminary data.</text>
</comment>
<dbReference type="Proteomes" id="UP000323297">
    <property type="component" value="Unassembled WGS sequence"/>
</dbReference>
<dbReference type="EMBL" id="VTZD01000011">
    <property type="protein sequence ID" value="KAA1144517.1"/>
    <property type="molecule type" value="Genomic_DNA"/>
</dbReference>
<sequence length="128" mass="14324">MMNTVLNSREEALNRGKLINLDDEALDAGLPLDLAITLPAHKHCLEGRDENARKELLKGVEMAVIVTFIARMPPQRTIRIDYRSVLAQKTNGSTQQQQTARLTLRVHFSEQGIPIAATLGLMGERFPY</sequence>
<evidence type="ECO:0000313" key="2">
    <source>
        <dbReference type="Proteomes" id="UP000323297"/>
    </source>
</evidence>
<dbReference type="AlphaFoldDB" id="A0A5B0T321"/>
<evidence type="ECO:0000313" key="1">
    <source>
        <dbReference type="EMBL" id="KAA1144517.1"/>
    </source>
</evidence>
<proteinExistence type="predicted"/>
<organism evidence="1 2">
    <name type="scientific">Citrobacter portucalensis</name>
    <dbReference type="NCBI Taxonomy" id="1639133"/>
    <lineage>
        <taxon>Bacteria</taxon>
        <taxon>Pseudomonadati</taxon>
        <taxon>Pseudomonadota</taxon>
        <taxon>Gammaproteobacteria</taxon>
        <taxon>Enterobacterales</taxon>
        <taxon>Enterobacteriaceae</taxon>
        <taxon>Citrobacter</taxon>
        <taxon>Citrobacter freundii complex</taxon>
    </lineage>
</organism>
<protein>
    <submittedName>
        <fullName evidence="1">Uncharacterized protein</fullName>
    </submittedName>
</protein>
<gene>
    <name evidence="1" type="ORF">D3H66_08850</name>
</gene>
<reference evidence="1 2" key="1">
    <citation type="submission" date="2019-08" db="EMBL/GenBank/DDBJ databases">
        <title>Draft genome sequence of Citrobacter portucalensis strain isolated from green turtle.</title>
        <authorList>
            <person name="Fernandes M.R."/>
            <person name="Sellera F.P."/>
            <person name="Goldeberg D.W."/>
            <person name="Costa D.C."/>
            <person name="Lincopan N."/>
        </authorList>
    </citation>
    <scope>NUCLEOTIDE SEQUENCE [LARGE SCALE GENOMIC DNA]</scope>
    <source>
        <strain evidence="1 2">TV06</strain>
    </source>
</reference>